<dbReference type="EMBL" id="MU865043">
    <property type="protein sequence ID" value="KAK4459193.1"/>
    <property type="molecule type" value="Genomic_DNA"/>
</dbReference>
<dbReference type="InterPro" id="IPR015814">
    <property type="entry name" value="Pgluconate_DH_NAD-bd_C"/>
</dbReference>
<comment type="similarity">
    <text evidence="1">Belongs to the HIBADH-related family. NP60 subfamily.</text>
</comment>
<evidence type="ECO:0000256" key="2">
    <source>
        <dbReference type="SAM" id="MobiDB-lite"/>
    </source>
</evidence>
<dbReference type="PANTHER" id="PTHR43580">
    <property type="entry name" value="OXIDOREDUCTASE GLYR1-RELATED"/>
    <property type="match status" value="1"/>
</dbReference>
<feature type="domain" description="Pyrroline-5-carboxylate reductase catalytic N-terminal" evidence="3">
    <location>
        <begin position="20"/>
        <end position="94"/>
    </location>
</feature>
<comment type="caution">
    <text evidence="5">The sequence shown here is derived from an EMBL/GenBank/DDBJ whole genome shotgun (WGS) entry which is preliminary data.</text>
</comment>
<evidence type="ECO:0000313" key="6">
    <source>
        <dbReference type="Proteomes" id="UP001321749"/>
    </source>
</evidence>
<dbReference type="GO" id="GO:0031491">
    <property type="term" value="F:nucleosome binding"/>
    <property type="evidence" value="ECO:0007669"/>
    <property type="project" value="TreeGrafter"/>
</dbReference>
<dbReference type="Gene3D" id="3.40.50.720">
    <property type="entry name" value="NAD(P)-binding Rossmann-like Domain"/>
    <property type="match status" value="1"/>
</dbReference>
<evidence type="ECO:0000256" key="1">
    <source>
        <dbReference type="ARBA" id="ARBA00007598"/>
    </source>
</evidence>
<dbReference type="Gene3D" id="1.10.1040.10">
    <property type="entry name" value="N-(1-d-carboxylethyl)-l-norvaline Dehydrogenase, domain 2"/>
    <property type="match status" value="1"/>
</dbReference>
<keyword evidence="6" id="KW-1185">Reference proteome</keyword>
<protein>
    <recommendedName>
        <fullName evidence="7">Phosphogluconate dehydrogenase NAD-binding putative C-terminal domain-containing protein</fullName>
    </recommendedName>
</protein>
<name>A0AAV9HHS2_9PEZI</name>
<organism evidence="5 6">
    <name type="scientific">Cladorrhinum samala</name>
    <dbReference type="NCBI Taxonomy" id="585594"/>
    <lineage>
        <taxon>Eukaryota</taxon>
        <taxon>Fungi</taxon>
        <taxon>Dikarya</taxon>
        <taxon>Ascomycota</taxon>
        <taxon>Pezizomycotina</taxon>
        <taxon>Sordariomycetes</taxon>
        <taxon>Sordariomycetidae</taxon>
        <taxon>Sordariales</taxon>
        <taxon>Podosporaceae</taxon>
        <taxon>Cladorrhinum</taxon>
    </lineage>
</organism>
<dbReference type="GO" id="GO:0003677">
    <property type="term" value="F:DNA binding"/>
    <property type="evidence" value="ECO:0007669"/>
    <property type="project" value="TreeGrafter"/>
</dbReference>
<feature type="region of interest" description="Disordered" evidence="2">
    <location>
        <begin position="321"/>
        <end position="404"/>
    </location>
</feature>
<dbReference type="GO" id="GO:0140673">
    <property type="term" value="P:transcription elongation-coupled chromatin remodeling"/>
    <property type="evidence" value="ECO:0007669"/>
    <property type="project" value="TreeGrafter"/>
</dbReference>
<feature type="domain" description="Phosphogluconate dehydrogenase NAD-binding putative C-terminal" evidence="4">
    <location>
        <begin position="221"/>
        <end position="292"/>
    </location>
</feature>
<evidence type="ECO:0000259" key="3">
    <source>
        <dbReference type="Pfam" id="PF03807"/>
    </source>
</evidence>
<dbReference type="InterPro" id="IPR008927">
    <property type="entry name" value="6-PGluconate_DH-like_C_sf"/>
</dbReference>
<dbReference type="InterPro" id="IPR036291">
    <property type="entry name" value="NAD(P)-bd_dom_sf"/>
</dbReference>
<feature type="compositionally biased region" description="Basic and acidic residues" evidence="2">
    <location>
        <begin position="366"/>
        <end position="404"/>
    </location>
</feature>
<proteinExistence type="inferred from homology"/>
<dbReference type="InterPro" id="IPR013328">
    <property type="entry name" value="6PGD_dom2"/>
</dbReference>
<dbReference type="PANTHER" id="PTHR43580:SF2">
    <property type="entry name" value="CYTOKINE-LIKE NUCLEAR FACTOR N-PAC"/>
    <property type="match status" value="1"/>
</dbReference>
<gene>
    <name evidence="5" type="ORF">QBC42DRAFT_274928</name>
</gene>
<dbReference type="Proteomes" id="UP001321749">
    <property type="component" value="Unassembled WGS sequence"/>
</dbReference>
<feature type="compositionally biased region" description="Basic and acidic residues" evidence="2">
    <location>
        <begin position="323"/>
        <end position="339"/>
    </location>
</feature>
<evidence type="ECO:0008006" key="7">
    <source>
        <dbReference type="Google" id="ProtNLM"/>
    </source>
</evidence>
<reference evidence="5" key="1">
    <citation type="journal article" date="2023" name="Mol. Phylogenet. Evol.">
        <title>Genome-scale phylogeny and comparative genomics of the fungal order Sordariales.</title>
        <authorList>
            <person name="Hensen N."/>
            <person name="Bonometti L."/>
            <person name="Westerberg I."/>
            <person name="Brannstrom I.O."/>
            <person name="Guillou S."/>
            <person name="Cros-Aarteil S."/>
            <person name="Calhoun S."/>
            <person name="Haridas S."/>
            <person name="Kuo A."/>
            <person name="Mondo S."/>
            <person name="Pangilinan J."/>
            <person name="Riley R."/>
            <person name="LaButti K."/>
            <person name="Andreopoulos B."/>
            <person name="Lipzen A."/>
            <person name="Chen C."/>
            <person name="Yan M."/>
            <person name="Daum C."/>
            <person name="Ng V."/>
            <person name="Clum A."/>
            <person name="Steindorff A."/>
            <person name="Ohm R.A."/>
            <person name="Martin F."/>
            <person name="Silar P."/>
            <person name="Natvig D.O."/>
            <person name="Lalanne C."/>
            <person name="Gautier V."/>
            <person name="Ament-Velasquez S.L."/>
            <person name="Kruys A."/>
            <person name="Hutchinson M.I."/>
            <person name="Powell A.J."/>
            <person name="Barry K."/>
            <person name="Miller A.N."/>
            <person name="Grigoriev I.V."/>
            <person name="Debuchy R."/>
            <person name="Gladieux P."/>
            <person name="Hiltunen Thoren M."/>
            <person name="Johannesson H."/>
        </authorList>
    </citation>
    <scope>NUCLEOTIDE SEQUENCE</scope>
    <source>
        <strain evidence="5">PSN324</strain>
    </source>
</reference>
<evidence type="ECO:0000259" key="4">
    <source>
        <dbReference type="Pfam" id="PF09130"/>
    </source>
</evidence>
<dbReference type="Pfam" id="PF09130">
    <property type="entry name" value="DUF1932"/>
    <property type="match status" value="1"/>
</dbReference>
<reference evidence="5" key="2">
    <citation type="submission" date="2023-06" db="EMBL/GenBank/DDBJ databases">
        <authorList>
            <consortium name="Lawrence Berkeley National Laboratory"/>
            <person name="Mondo S.J."/>
            <person name="Hensen N."/>
            <person name="Bonometti L."/>
            <person name="Westerberg I."/>
            <person name="Brannstrom I.O."/>
            <person name="Guillou S."/>
            <person name="Cros-Aarteil S."/>
            <person name="Calhoun S."/>
            <person name="Haridas S."/>
            <person name="Kuo A."/>
            <person name="Pangilinan J."/>
            <person name="Riley R."/>
            <person name="Labutti K."/>
            <person name="Andreopoulos B."/>
            <person name="Lipzen A."/>
            <person name="Chen C."/>
            <person name="Yanf M."/>
            <person name="Daum C."/>
            <person name="Ng V."/>
            <person name="Clum A."/>
            <person name="Steindorff A."/>
            <person name="Ohm R."/>
            <person name="Martin F."/>
            <person name="Silar P."/>
            <person name="Natvig D."/>
            <person name="Lalanne C."/>
            <person name="Gautier V."/>
            <person name="Ament-Velasquez S.L."/>
            <person name="Kruys A."/>
            <person name="Hutchinson M.I."/>
            <person name="Powell A.J."/>
            <person name="Barry K."/>
            <person name="Miller A.N."/>
            <person name="Grigoriev I.V."/>
            <person name="Debuchy R."/>
            <person name="Gladieux P."/>
            <person name="Thoren M.H."/>
            <person name="Johannesson H."/>
        </authorList>
    </citation>
    <scope>NUCLEOTIDE SEQUENCE</scope>
    <source>
        <strain evidence="5">PSN324</strain>
    </source>
</reference>
<dbReference type="SUPFAM" id="SSF48179">
    <property type="entry name" value="6-phosphogluconate dehydrogenase C-terminal domain-like"/>
    <property type="match status" value="1"/>
</dbReference>
<dbReference type="InterPro" id="IPR028939">
    <property type="entry name" value="P5C_Rdtase_cat_N"/>
</dbReference>
<dbReference type="InterPro" id="IPR051265">
    <property type="entry name" value="HIBADH-related_NP60_sf"/>
</dbReference>
<dbReference type="AlphaFoldDB" id="A0AAV9HHS2"/>
<dbReference type="Pfam" id="PF03807">
    <property type="entry name" value="F420_oxidored"/>
    <property type="match status" value="1"/>
</dbReference>
<accession>A0AAV9HHS2</accession>
<evidence type="ECO:0000313" key="5">
    <source>
        <dbReference type="EMBL" id="KAK4459193.1"/>
    </source>
</evidence>
<dbReference type="SUPFAM" id="SSF51735">
    <property type="entry name" value="NAD(P)-binding Rossmann-fold domains"/>
    <property type="match status" value="1"/>
</dbReference>
<sequence length="404" mass="43515">MASSDEPDISDLRASHRGVISIISMGDMGAGIAKLLTAHNYAVLTNVTGRSEDTLARAREASATLVATDSHLLQADLILSIVPPASALSTAQRILSASVPANLPTPPPVYVDLNAVSPSTSRSISSLFSSSPFPFLDGAILGLPPSLISSPSHSNPSQPQWKVPQIPISGPESLLPSPDLRSLLNVKYLGPEIGQASGLKMCFASLLKGYAAIALQSVTTAHRLGVLPELKSALVEIQGPGADEKLERAVTGLAPKAGRWVKEMQEISSTHQRDGGFDPTIFLGAAEVFRTVAQDTVLGDENIGKRKRGTTAEDVASAIAEGLEQRSSKKRNKQGEEVQQHNGEGESGWGFVAASSSSSFIDQGFDEMKKRREEDEEKKKEGERKRREDEEKRYYEERSRGYYH</sequence>
<dbReference type="GO" id="GO:0000785">
    <property type="term" value="C:chromatin"/>
    <property type="evidence" value="ECO:0007669"/>
    <property type="project" value="TreeGrafter"/>
</dbReference>